<evidence type="ECO:0000256" key="2">
    <source>
        <dbReference type="ARBA" id="ARBA00022741"/>
    </source>
</evidence>
<dbReference type="AlphaFoldDB" id="A0A3R9QJ35"/>
<dbReference type="RefSeq" id="WP_125670396.1">
    <property type="nucleotide sequence ID" value="NZ_RCOS01000027.1"/>
</dbReference>
<dbReference type="SUPFAM" id="SSF56059">
    <property type="entry name" value="Glutathione synthetase ATP-binding domain-like"/>
    <property type="match status" value="1"/>
</dbReference>
<evidence type="ECO:0000256" key="1">
    <source>
        <dbReference type="ARBA" id="ARBA00007837"/>
    </source>
</evidence>
<sequence length="518" mass="58390">MEEHELIKNLRSAGKETPDLGPVAVWMGELESGGYPVPKGIVVSNKVLDSFLRENGIAHELFSMMKSGRSGAEVSERISKMITSGVISQQLMKSLLESIDYNMEKANELGWVSLIASPSHKLLPILWNEGNIFMHGVSLKGLEEGLKEMWKLNFMPRAIDLARNDLNIILSSVIMLDPVEIGLSGWLVTDELNILIKSSFGYPKGFNDQGYDLFTINRSNLSIKERKIAEKSTKIIIERGGFKVIKRMRSEEAVSSSISEDMLIKLATLGLDVEWHLGGNIILQWAIGEEPIILLAVKRKEVEIGIKKEEIYTEKEEEKIKLPSVIPPPAILKLFLWVDDPVKAESLESIVDGFIIDSKIAQKILNFIYKLGHTIIIDGELEIPQDLAQRVYFLSKESGKRSLLKVESLKDLLLYKRGFSGMVMYLDVISKELDMGYKELLNMIRKIVDPLEGGLVLAQLDEIPDVDTVKIMMSLGITGIVLRSIDEEKMLRLREIEKELLLSTISLIWKKNFNVINQ</sequence>
<accession>A0A3R9QJ35</accession>
<keyword evidence="3" id="KW-0067">ATP-binding</keyword>
<keyword evidence="6" id="KW-1185">Reference proteome</keyword>
<dbReference type="PANTHER" id="PTHR43030">
    <property type="entry name" value="PHOSPHOENOLPYRUVATE SYNTHASE"/>
    <property type="match status" value="1"/>
</dbReference>
<dbReference type="GO" id="GO:0008986">
    <property type="term" value="F:pyruvate, water dikinase activity"/>
    <property type="evidence" value="ECO:0007669"/>
    <property type="project" value="InterPro"/>
</dbReference>
<protein>
    <recommendedName>
        <fullName evidence="8">Pyruvate, water dikinase</fullName>
    </recommendedName>
</protein>
<organism evidence="4 6">
    <name type="scientific">Candidatus Methanodesulfokora washburnensis</name>
    <dbReference type="NCBI Taxonomy" id="2478471"/>
    <lineage>
        <taxon>Archaea</taxon>
        <taxon>Thermoproteota</taxon>
        <taxon>Candidatus Korarchaeia</taxon>
        <taxon>Candidatus Korarchaeia incertae sedis</taxon>
        <taxon>Candidatus Methanodesulfokora</taxon>
    </lineage>
</organism>
<evidence type="ECO:0000313" key="4">
    <source>
        <dbReference type="EMBL" id="RSN77782.1"/>
    </source>
</evidence>
<evidence type="ECO:0000313" key="6">
    <source>
        <dbReference type="Proteomes" id="UP000277582"/>
    </source>
</evidence>
<evidence type="ECO:0000313" key="7">
    <source>
        <dbReference type="Proteomes" id="UP000316217"/>
    </source>
</evidence>
<dbReference type="Proteomes" id="UP000316217">
    <property type="component" value="Unassembled WGS sequence"/>
</dbReference>
<comment type="caution">
    <text evidence="4">The sequence shown here is derived from an EMBL/GenBank/DDBJ whole genome shotgun (WGS) entry which is preliminary data.</text>
</comment>
<gene>
    <name evidence="4" type="ORF">D6D85_02020</name>
    <name evidence="5" type="ORF">EF810_07660</name>
</gene>
<dbReference type="EMBL" id="RXII01000120">
    <property type="protein sequence ID" value="RZN58322.1"/>
    <property type="molecule type" value="Genomic_DNA"/>
</dbReference>
<evidence type="ECO:0000313" key="5">
    <source>
        <dbReference type="EMBL" id="RZN58322.1"/>
    </source>
</evidence>
<dbReference type="InterPro" id="IPR013815">
    <property type="entry name" value="ATP_grasp_subdomain_1"/>
</dbReference>
<reference evidence="4 6" key="1">
    <citation type="submission" date="2018-10" db="EMBL/GenBank/DDBJ databases">
        <title>Co-occurring genomic capacity for anaerobic methane metabolism and dissimilatory sulfite reduction discovered in the Korarchaeota.</title>
        <authorList>
            <person name="Mckay L.J."/>
            <person name="Dlakic M."/>
            <person name="Fields M.W."/>
            <person name="Delmont T.O."/>
            <person name="Eren A.M."/>
            <person name="Jay Z.J."/>
            <person name="Klingelsmith K.B."/>
            <person name="Rusch D.B."/>
            <person name="Inskeep W.P."/>
        </authorList>
    </citation>
    <scope>NUCLEOTIDE SEQUENCE [LARGE SCALE GENOMIC DNA]</scope>
    <source>
        <strain evidence="4 6">MDKW</strain>
    </source>
</reference>
<name>A0A3R9QJ35_9CREN</name>
<keyword evidence="2" id="KW-0547">Nucleotide-binding</keyword>
<dbReference type="Gene3D" id="3.30.470.20">
    <property type="entry name" value="ATP-grasp fold, B domain"/>
    <property type="match status" value="1"/>
</dbReference>
<dbReference type="Gene3D" id="3.30.1490.20">
    <property type="entry name" value="ATP-grasp fold, A domain"/>
    <property type="match status" value="1"/>
</dbReference>
<dbReference type="EMBL" id="RCOS01000027">
    <property type="protein sequence ID" value="RSN77782.1"/>
    <property type="molecule type" value="Genomic_DNA"/>
</dbReference>
<evidence type="ECO:0000256" key="3">
    <source>
        <dbReference type="ARBA" id="ARBA00022840"/>
    </source>
</evidence>
<reference evidence="5 7" key="2">
    <citation type="journal article" date="2019" name="Nat. Microbiol.">
        <title>Wide diversity of methane and short-chain alkane metabolisms in uncultured archaea.</title>
        <authorList>
            <person name="Borrel G."/>
            <person name="Adam P.S."/>
            <person name="McKay L.J."/>
            <person name="Chen L.X."/>
            <person name="Sierra-Garcia I.N."/>
            <person name="Sieber C.M."/>
            <person name="Letourneur Q."/>
            <person name="Ghozlane A."/>
            <person name="Andersen G.L."/>
            <person name="Li W.J."/>
            <person name="Hallam S.J."/>
            <person name="Muyzer G."/>
            <person name="de Oliveira V.M."/>
            <person name="Inskeep W.P."/>
            <person name="Banfield J.F."/>
            <person name="Gribaldo S."/>
        </authorList>
    </citation>
    <scope>NUCLEOTIDE SEQUENCE [LARGE SCALE GENOMIC DNA]</scope>
    <source>
        <strain evidence="5">NM4</strain>
    </source>
</reference>
<dbReference type="GO" id="GO:0005524">
    <property type="term" value="F:ATP binding"/>
    <property type="evidence" value="ECO:0007669"/>
    <property type="project" value="UniProtKB-KW"/>
</dbReference>
<dbReference type="PANTHER" id="PTHR43030:SF1">
    <property type="entry name" value="PHOSPHOENOLPYRUVATE SYNTHASE"/>
    <property type="match status" value="1"/>
</dbReference>
<proteinExistence type="inferred from homology"/>
<dbReference type="Proteomes" id="UP000277582">
    <property type="component" value="Unassembled WGS sequence"/>
</dbReference>
<dbReference type="InterPro" id="IPR006319">
    <property type="entry name" value="PEP_synth"/>
</dbReference>
<evidence type="ECO:0008006" key="8">
    <source>
        <dbReference type="Google" id="ProtNLM"/>
    </source>
</evidence>
<comment type="similarity">
    <text evidence="1">Belongs to the PEP-utilizing enzyme family.</text>
</comment>